<reference evidence="1" key="2">
    <citation type="submission" date="2018-10" db="EMBL/GenBank/DDBJ databases">
        <title>Effector identification in a new, highly contiguous assembly of the strawberry crown rot pathogen Phytophthora cactorum.</title>
        <authorList>
            <person name="Armitage A.D."/>
            <person name="Nellist C.F."/>
            <person name="Bates H."/>
            <person name="Vickerstaff R.J."/>
            <person name="Harrison R.J."/>
        </authorList>
    </citation>
    <scope>NUCLEOTIDE SEQUENCE</scope>
    <source>
        <strain evidence="1">15-7</strain>
        <strain evidence="3">4032</strain>
        <strain evidence="2">4040</strain>
        <strain evidence="4">P415</strain>
        <strain evidence="5">P421</strain>
    </source>
</reference>
<evidence type="ECO:0000313" key="7">
    <source>
        <dbReference type="Proteomes" id="UP000251314"/>
    </source>
</evidence>
<evidence type="ECO:0000313" key="1">
    <source>
        <dbReference type="EMBL" id="KAG2840245.1"/>
    </source>
</evidence>
<evidence type="ECO:0000313" key="4">
    <source>
        <dbReference type="EMBL" id="KAG2966842.1"/>
    </source>
</evidence>
<dbReference type="EMBL" id="RCMK01000994">
    <property type="protein sequence ID" value="KAG2905263.1"/>
    <property type="molecule type" value="Genomic_DNA"/>
</dbReference>
<comment type="caution">
    <text evidence="6">The sequence shown here is derived from an EMBL/GenBank/DDBJ whole genome shotgun (WGS) entry which is preliminary data.</text>
</comment>
<organism evidence="6 7">
    <name type="scientific">Phytophthora cactorum</name>
    <dbReference type="NCBI Taxonomy" id="29920"/>
    <lineage>
        <taxon>Eukaryota</taxon>
        <taxon>Sar</taxon>
        <taxon>Stramenopiles</taxon>
        <taxon>Oomycota</taxon>
        <taxon>Peronosporomycetes</taxon>
        <taxon>Peronosporales</taxon>
        <taxon>Peronosporaceae</taxon>
        <taxon>Phytophthora</taxon>
    </lineage>
</organism>
<dbReference type="EMBL" id="MJFZ01000634">
    <property type="protein sequence ID" value="RAW26584.1"/>
    <property type="molecule type" value="Genomic_DNA"/>
</dbReference>
<protein>
    <submittedName>
        <fullName evidence="6">Uncharacterized protein</fullName>
    </submittedName>
</protein>
<dbReference type="Proteomes" id="UP000774804">
    <property type="component" value="Unassembled WGS sequence"/>
</dbReference>
<dbReference type="Proteomes" id="UP000735874">
    <property type="component" value="Unassembled WGS sequence"/>
</dbReference>
<evidence type="ECO:0000313" key="3">
    <source>
        <dbReference type="EMBL" id="KAG2908554.1"/>
    </source>
</evidence>
<evidence type="ECO:0000313" key="6">
    <source>
        <dbReference type="EMBL" id="RAW26584.1"/>
    </source>
</evidence>
<proteinExistence type="predicted"/>
<dbReference type="Proteomes" id="UP000736787">
    <property type="component" value="Unassembled WGS sequence"/>
</dbReference>
<dbReference type="Proteomes" id="UP000697107">
    <property type="component" value="Unassembled WGS sequence"/>
</dbReference>
<dbReference type="Proteomes" id="UP000760860">
    <property type="component" value="Unassembled WGS sequence"/>
</dbReference>
<dbReference type="OrthoDB" id="123545at2759"/>
<evidence type="ECO:0000313" key="5">
    <source>
        <dbReference type="EMBL" id="KAG3211075.1"/>
    </source>
</evidence>
<evidence type="ECO:0000313" key="2">
    <source>
        <dbReference type="EMBL" id="KAG2905263.1"/>
    </source>
</evidence>
<dbReference type="EMBL" id="RCMG01000976">
    <property type="protein sequence ID" value="KAG2840245.1"/>
    <property type="molecule type" value="Genomic_DNA"/>
</dbReference>
<dbReference type="VEuPathDB" id="FungiDB:PC110_g17008"/>
<sequence>MRKKATDARKAIAAGETVRNLAVERLKRSAPGDTESPTKDTKLAKLVGVLTDFKEKELAAKKEQWEAERADRLTLERERLVVERQRQLDTQRLIEVLGVLARK</sequence>
<accession>A0A329RPD1</accession>
<dbReference type="Proteomes" id="UP000251314">
    <property type="component" value="Unassembled WGS sequence"/>
</dbReference>
<reference evidence="6 7" key="1">
    <citation type="submission" date="2018-01" db="EMBL/GenBank/DDBJ databases">
        <title>Draft genome of the strawberry crown rot pathogen Phytophthora cactorum.</title>
        <authorList>
            <person name="Armitage A.D."/>
            <person name="Lysoe E."/>
            <person name="Nellist C.F."/>
            <person name="Harrison R.J."/>
            <person name="Brurberg M.B."/>
        </authorList>
    </citation>
    <scope>NUCLEOTIDE SEQUENCE [LARGE SCALE GENOMIC DNA]</scope>
    <source>
        <strain evidence="6 7">10300</strain>
    </source>
</reference>
<dbReference type="EMBL" id="RCML01000979">
    <property type="protein sequence ID" value="KAG2966842.1"/>
    <property type="molecule type" value="Genomic_DNA"/>
</dbReference>
<dbReference type="AlphaFoldDB" id="A0A329RPD1"/>
<name>A0A329RPD1_9STRA</name>
<dbReference type="EMBL" id="RCMV01001002">
    <property type="protein sequence ID" value="KAG3211075.1"/>
    <property type="molecule type" value="Genomic_DNA"/>
</dbReference>
<keyword evidence="7" id="KW-1185">Reference proteome</keyword>
<dbReference type="EMBL" id="RCMI01000486">
    <property type="protein sequence ID" value="KAG2908554.1"/>
    <property type="molecule type" value="Genomic_DNA"/>
</dbReference>
<gene>
    <name evidence="6" type="ORF">PC110_g17008</name>
    <name evidence="1" type="ORF">PC113_g19305</name>
    <name evidence="3" type="ORF">PC115_g13544</name>
    <name evidence="2" type="ORF">PC117_g20785</name>
    <name evidence="4" type="ORF">PC118_g18930</name>
    <name evidence="5" type="ORF">PC129_g17936</name>
</gene>